<dbReference type="Gene3D" id="3.40.50.410">
    <property type="entry name" value="von Willebrand factor, type A domain"/>
    <property type="match status" value="1"/>
</dbReference>
<dbReference type="EMBL" id="JAFEKC020000022">
    <property type="protein sequence ID" value="KAK0507738.1"/>
    <property type="molecule type" value="Genomic_DNA"/>
</dbReference>
<dbReference type="InterPro" id="IPR036465">
    <property type="entry name" value="vWFA_dom_sf"/>
</dbReference>
<dbReference type="AlphaFoldDB" id="A0AA39QRB6"/>
<dbReference type="SUPFAM" id="SSF53300">
    <property type="entry name" value="vWA-like"/>
    <property type="match status" value="1"/>
</dbReference>
<protein>
    <recommendedName>
        <fullName evidence="3">VWFA domain-containing protein</fullName>
    </recommendedName>
</protein>
<sequence>MQRLQDLPTYLNPADTQVYYEPISVKAHNHHHALKALNGSGHSREALMAILGTYIATKENHGTSLHTGFSGRCSRPEVQRYDGLMTKLESLSHDYVQKHKSVPREWVDAVGPHRRHLFAELYNSNEIVRAFSQDILGGPLVLPELDTYALGTMKTSQFFSARASTRPSNLNASLSTLSQVRTVVLVDDSGSMTESGHLSWSNNRGYPESRWLQARRILAGIAPLVAMQNAHGIDVHFLNREPFYTGLRTSAAVDSAFDYDSPGGGTPTGRRVNDILDAYMSTLRYYRGLMPLNLIVITDGEANDEEILHMSIEEHVTKIVHRGFPAHQFGIEFVQVGDCQYATRHLEKLEEEVSRHHHRFQRDVVGVTPATRISDMNPEKMLAISVSGIDARLNGYMRSKGLNV</sequence>
<evidence type="ECO:0000313" key="2">
    <source>
        <dbReference type="Proteomes" id="UP001166286"/>
    </source>
</evidence>
<gene>
    <name evidence="1" type="ORF">JMJ35_009627</name>
</gene>
<name>A0AA39QRB6_9LECA</name>
<organism evidence="1 2">
    <name type="scientific">Cladonia borealis</name>
    <dbReference type="NCBI Taxonomy" id="184061"/>
    <lineage>
        <taxon>Eukaryota</taxon>
        <taxon>Fungi</taxon>
        <taxon>Dikarya</taxon>
        <taxon>Ascomycota</taxon>
        <taxon>Pezizomycotina</taxon>
        <taxon>Lecanoromycetes</taxon>
        <taxon>OSLEUM clade</taxon>
        <taxon>Lecanoromycetidae</taxon>
        <taxon>Lecanorales</taxon>
        <taxon>Lecanorineae</taxon>
        <taxon>Cladoniaceae</taxon>
        <taxon>Cladonia</taxon>
    </lineage>
</organism>
<dbReference type="Proteomes" id="UP001166286">
    <property type="component" value="Unassembled WGS sequence"/>
</dbReference>
<dbReference type="PANTHER" id="PTHR34706:SF1">
    <property type="entry name" value="VWFA DOMAIN-CONTAINING PROTEIN"/>
    <property type="match status" value="1"/>
</dbReference>
<keyword evidence="2" id="KW-1185">Reference proteome</keyword>
<comment type="caution">
    <text evidence="1">The sequence shown here is derived from an EMBL/GenBank/DDBJ whole genome shotgun (WGS) entry which is preliminary data.</text>
</comment>
<proteinExistence type="predicted"/>
<evidence type="ECO:0000313" key="1">
    <source>
        <dbReference type="EMBL" id="KAK0507738.1"/>
    </source>
</evidence>
<evidence type="ECO:0008006" key="3">
    <source>
        <dbReference type="Google" id="ProtNLM"/>
    </source>
</evidence>
<dbReference type="PANTHER" id="PTHR34706">
    <property type="entry name" value="SLR1338 PROTEIN"/>
    <property type="match status" value="1"/>
</dbReference>
<reference evidence="1" key="1">
    <citation type="submission" date="2023-03" db="EMBL/GenBank/DDBJ databases">
        <title>Complete genome of Cladonia borealis.</title>
        <authorList>
            <person name="Park H."/>
        </authorList>
    </citation>
    <scope>NUCLEOTIDE SEQUENCE</scope>
    <source>
        <strain evidence="1">ANT050790</strain>
    </source>
</reference>
<accession>A0AA39QRB6</accession>